<evidence type="ECO:0000313" key="1">
    <source>
        <dbReference type="EMBL" id="MBA0581477.1"/>
    </source>
</evidence>
<sequence length="199" mass="21715">VVCPVLVLGLPVTREQTGLDRVFLSHFLLFGNEISFNGKCVDNLQTFDTNTNVICCVVNTYGACPDMRWFPPNVGALKFNVDAAVRGNHGPGIIGGIRQDHEGRTLLIFSRSAGLVEQADCEKRLQQCFLVQQPYHCSCSGKSIVPLCLTFPVARETEIKLVPGDANGTTNRLAKVGTKRPSDLLSMLVIGYGLDGRYT</sequence>
<organism evidence="1 2">
    <name type="scientific">Gossypium raimondii</name>
    <name type="common">Peruvian cotton</name>
    <name type="synonym">Gossypium klotzschianum subsp. raimondii</name>
    <dbReference type="NCBI Taxonomy" id="29730"/>
    <lineage>
        <taxon>Eukaryota</taxon>
        <taxon>Viridiplantae</taxon>
        <taxon>Streptophyta</taxon>
        <taxon>Embryophyta</taxon>
        <taxon>Tracheophyta</taxon>
        <taxon>Spermatophyta</taxon>
        <taxon>Magnoliopsida</taxon>
        <taxon>eudicotyledons</taxon>
        <taxon>Gunneridae</taxon>
        <taxon>Pentapetalae</taxon>
        <taxon>rosids</taxon>
        <taxon>malvids</taxon>
        <taxon>Malvales</taxon>
        <taxon>Malvaceae</taxon>
        <taxon>Malvoideae</taxon>
        <taxon>Gossypium</taxon>
    </lineage>
</organism>
<evidence type="ECO:0000313" key="2">
    <source>
        <dbReference type="Proteomes" id="UP000593578"/>
    </source>
</evidence>
<feature type="non-terminal residue" evidence="1">
    <location>
        <position position="199"/>
    </location>
</feature>
<feature type="non-terminal residue" evidence="1">
    <location>
        <position position="1"/>
    </location>
</feature>
<proteinExistence type="predicted"/>
<name>A0A7J8NWW7_GOSRA</name>
<protein>
    <submittedName>
        <fullName evidence="1">Uncharacterized protein</fullName>
    </submittedName>
</protein>
<dbReference type="EMBL" id="JABEZZ010000002">
    <property type="protein sequence ID" value="MBA0581477.1"/>
    <property type="molecule type" value="Genomic_DNA"/>
</dbReference>
<comment type="caution">
    <text evidence="1">The sequence shown here is derived from an EMBL/GenBank/DDBJ whole genome shotgun (WGS) entry which is preliminary data.</text>
</comment>
<reference evidence="1 2" key="1">
    <citation type="journal article" date="2019" name="Genome Biol. Evol.">
        <title>Insights into the evolution of the New World diploid cottons (Gossypium, subgenus Houzingenia) based on genome sequencing.</title>
        <authorList>
            <person name="Grover C.E."/>
            <person name="Arick M.A. 2nd"/>
            <person name="Thrash A."/>
            <person name="Conover J.L."/>
            <person name="Sanders W.S."/>
            <person name="Peterson D.G."/>
            <person name="Frelichowski J.E."/>
            <person name="Scheffler J.A."/>
            <person name="Scheffler B.E."/>
            <person name="Wendel J.F."/>
        </authorList>
    </citation>
    <scope>NUCLEOTIDE SEQUENCE [LARGE SCALE GENOMIC DNA]</scope>
    <source>
        <strain evidence="1">8</strain>
        <tissue evidence="1">Leaf</tissue>
    </source>
</reference>
<gene>
    <name evidence="1" type="ORF">Gorai_023655</name>
</gene>
<accession>A0A7J8NWW7</accession>
<dbReference type="Proteomes" id="UP000593578">
    <property type="component" value="Unassembled WGS sequence"/>
</dbReference>
<dbReference type="AlphaFoldDB" id="A0A7J8NWW7"/>